<dbReference type="InterPro" id="IPR030667">
    <property type="entry name" value="APP-BP1"/>
</dbReference>
<evidence type="ECO:0000256" key="2">
    <source>
        <dbReference type="ARBA" id="ARBA00006868"/>
    </source>
</evidence>
<gene>
    <name evidence="8" type="primary">106662937</name>
</gene>
<dbReference type="AlphaFoldDB" id="A0A8I6RFJ9"/>
<keyword evidence="9" id="KW-1185">Reference proteome</keyword>
<evidence type="ECO:0000256" key="1">
    <source>
        <dbReference type="ARBA" id="ARBA00005032"/>
    </source>
</evidence>
<dbReference type="GO" id="GO:0005737">
    <property type="term" value="C:cytoplasm"/>
    <property type="evidence" value="ECO:0007669"/>
    <property type="project" value="TreeGrafter"/>
</dbReference>
<dbReference type="FunFam" id="3.40.50.720:FF:000187">
    <property type="entry name" value="NEDD8-activating enzyme E1 regulatory subunit"/>
    <property type="match status" value="1"/>
</dbReference>
<accession>A0A8I6RFJ9</accession>
<evidence type="ECO:0000256" key="5">
    <source>
        <dbReference type="PIRNR" id="PIRNR039099"/>
    </source>
</evidence>
<dbReference type="SUPFAM" id="SSF69572">
    <property type="entry name" value="Activating enzymes of the ubiquitin-like proteins"/>
    <property type="match status" value="1"/>
</dbReference>
<dbReference type="Proteomes" id="UP000494040">
    <property type="component" value="Unassembled WGS sequence"/>
</dbReference>
<dbReference type="InterPro" id="IPR000594">
    <property type="entry name" value="ThiF_NAD_FAD-bd"/>
</dbReference>
<name>A0A8I6RFJ9_CIMLE</name>
<dbReference type="GO" id="GO:0045116">
    <property type="term" value="P:protein neddylation"/>
    <property type="evidence" value="ECO:0007669"/>
    <property type="project" value="UniProtKB-UniRule"/>
</dbReference>
<comment type="similarity">
    <text evidence="2 5">Belongs to the ubiquitin-activating E1 family. ULA1 subfamily.</text>
</comment>
<dbReference type="PIRSF" id="PIRSF039099">
    <property type="entry name" value="APP-BP1"/>
    <property type="match status" value="1"/>
</dbReference>
<organism evidence="8 9">
    <name type="scientific">Cimex lectularius</name>
    <name type="common">Bed bug</name>
    <name type="synonym">Acanthia lectularia</name>
    <dbReference type="NCBI Taxonomy" id="79782"/>
    <lineage>
        <taxon>Eukaryota</taxon>
        <taxon>Metazoa</taxon>
        <taxon>Ecdysozoa</taxon>
        <taxon>Arthropoda</taxon>
        <taxon>Hexapoda</taxon>
        <taxon>Insecta</taxon>
        <taxon>Pterygota</taxon>
        <taxon>Neoptera</taxon>
        <taxon>Paraneoptera</taxon>
        <taxon>Hemiptera</taxon>
        <taxon>Heteroptera</taxon>
        <taxon>Panheteroptera</taxon>
        <taxon>Cimicomorpha</taxon>
        <taxon>Cimicidae</taxon>
        <taxon>Cimex</taxon>
    </lineage>
</organism>
<evidence type="ECO:0000259" key="7">
    <source>
        <dbReference type="Pfam" id="PF00899"/>
    </source>
</evidence>
<comment type="pathway">
    <text evidence="1 5">Protein modification; protein neddylation.</text>
</comment>
<dbReference type="OMA" id="KLITHQY"/>
<dbReference type="OrthoDB" id="1708823at2759"/>
<evidence type="ECO:0000256" key="3">
    <source>
        <dbReference type="ARBA" id="ARBA00015407"/>
    </source>
</evidence>
<dbReference type="EnsemblMetazoa" id="XM_014387395.2">
    <property type="protein sequence ID" value="XP_014242881.1"/>
    <property type="gene ID" value="LOC106662937"/>
</dbReference>
<evidence type="ECO:0000256" key="4">
    <source>
        <dbReference type="ARBA" id="ARBA00022786"/>
    </source>
</evidence>
<dbReference type="KEGG" id="clec:106662937"/>
<dbReference type="PANTHER" id="PTHR10953:SF29">
    <property type="entry name" value="NEDD8-ACTIVATING ENZYME E1 REGULATORY SUBUNIT"/>
    <property type="match status" value="1"/>
</dbReference>
<dbReference type="PANTHER" id="PTHR10953">
    <property type="entry name" value="UBIQUITIN-ACTIVATING ENZYME E1"/>
    <property type="match status" value="1"/>
</dbReference>
<protein>
    <recommendedName>
        <fullName evidence="3 5">NEDD8-activating enzyme E1 regulatory subunit</fullName>
    </recommendedName>
</protein>
<proteinExistence type="inferred from homology"/>
<keyword evidence="4 5" id="KW-0833">Ubl conjugation pathway</keyword>
<dbReference type="Pfam" id="PF00899">
    <property type="entry name" value="ThiF"/>
    <property type="match status" value="1"/>
</dbReference>
<dbReference type="EnsemblMetazoa" id="XM_014387411.2">
    <property type="protein sequence ID" value="XP_014242897.1"/>
    <property type="gene ID" value="LOC106662937"/>
</dbReference>
<dbReference type="InterPro" id="IPR035985">
    <property type="entry name" value="Ubiquitin-activating_enz"/>
</dbReference>
<evidence type="ECO:0000313" key="8">
    <source>
        <dbReference type="EnsemblMetazoa" id="XP_014242881.1"/>
    </source>
</evidence>
<evidence type="ECO:0000313" key="9">
    <source>
        <dbReference type="Proteomes" id="UP000494040"/>
    </source>
</evidence>
<dbReference type="CDD" id="cd01493">
    <property type="entry name" value="APPBP1_RUB"/>
    <property type="match status" value="1"/>
</dbReference>
<dbReference type="EnsemblMetazoa" id="XM_014387403.1">
    <property type="protein sequence ID" value="XP_014242889.1"/>
    <property type="gene ID" value="LOC106662937"/>
</dbReference>
<feature type="region of interest" description="Disordered" evidence="6">
    <location>
        <begin position="1"/>
        <end position="20"/>
    </location>
</feature>
<reference evidence="8" key="1">
    <citation type="submission" date="2022-01" db="UniProtKB">
        <authorList>
            <consortium name="EnsemblMetazoa"/>
        </authorList>
    </citation>
    <scope>IDENTIFICATION</scope>
</reference>
<dbReference type="Gene3D" id="3.40.50.720">
    <property type="entry name" value="NAD(P)-binding Rossmann-like Domain"/>
    <property type="match status" value="2"/>
</dbReference>
<sequence>MRMASPAPKSPEQTEKSKKYDRQLRLWGDHGQAALENCHICLVNASGLGTEILKSLVLPGIGGFTIVDGNKVVDVDVGSNFFVDIDSVGKPRAQVCTEFLVELNPDVKGDYVDESVEELLENNPNFFSNFSVVIATAIPERSLVPLSELLWTLNIPLVIAKSFGFIGYTRLQVKEHTVVESHPDTQNPDLRLDRPFPALVQHLTSVNMHEMDLKDHAHVPYVVPLFLSLQEWKHSHNNELPKNYKEKEAFKQLIRNHLKKNEDGIPEAEENFEEAIRAVNFAIATTKIPSNVQNILNDDSCINLTSKSKPFWILAKALKDFIENEGNGCLPLRGSLPDMTAETKRYIALQQIYLQEANRCAELVHRRVQQLLHQVGQPIDLIKESETKQFCKYASDIAVIRGSKIADEYDSKLINTHLISQGVDDAESLIVYYVLIRGTDRFYGEYNHYPGEFKDEQDIVKLKACISKLLTEWGCGPLSKDDYVHEFCRYGGAELHSISAFLGGCVAQEVIKLVTRQYKILHNTFIYDAISSNTETFIF</sequence>
<dbReference type="GO" id="GO:0019781">
    <property type="term" value="F:NEDD8 activating enzyme activity"/>
    <property type="evidence" value="ECO:0007669"/>
    <property type="project" value="UniProtKB-UniRule"/>
</dbReference>
<evidence type="ECO:0000256" key="6">
    <source>
        <dbReference type="SAM" id="MobiDB-lite"/>
    </source>
</evidence>
<dbReference type="UniPathway" id="UPA00885"/>
<feature type="domain" description="THIF-type NAD/FAD binding fold" evidence="7">
    <location>
        <begin position="20"/>
        <end position="536"/>
    </location>
</feature>
<dbReference type="InterPro" id="IPR045886">
    <property type="entry name" value="ThiF/MoeB/HesA"/>
</dbReference>